<dbReference type="InterPro" id="IPR057670">
    <property type="entry name" value="SH3_retrovirus"/>
</dbReference>
<dbReference type="Gramene" id="evm.model.03.686">
    <property type="protein sequence ID" value="cds.evm.model.03.686"/>
    <property type="gene ID" value="evm.TU.03.686"/>
</dbReference>
<evidence type="ECO:0000256" key="7">
    <source>
        <dbReference type="ARBA" id="ARBA00022918"/>
    </source>
</evidence>
<keyword evidence="8" id="KW-0548">Nucleotidyltransferase</keyword>
<dbReference type="AlphaFoldDB" id="A0A803P9Z5"/>
<dbReference type="PANTHER" id="PTHR42648:SF11">
    <property type="entry name" value="TRANSPOSON TY4-P GAG-POL POLYPROTEIN"/>
    <property type="match status" value="1"/>
</dbReference>
<evidence type="ECO:0000256" key="3">
    <source>
        <dbReference type="ARBA" id="ARBA00022759"/>
    </source>
</evidence>
<dbReference type="Pfam" id="PF25597">
    <property type="entry name" value="SH3_retrovirus"/>
    <property type="match status" value="1"/>
</dbReference>
<dbReference type="GO" id="GO:0003964">
    <property type="term" value="F:RNA-directed DNA polymerase activity"/>
    <property type="evidence" value="ECO:0007669"/>
    <property type="project" value="UniProtKB-KW"/>
</dbReference>
<accession>A0A803P9Z5</accession>
<dbReference type="Proteomes" id="UP000596661">
    <property type="component" value="Chromosome 3"/>
</dbReference>
<dbReference type="Pfam" id="PF13976">
    <property type="entry name" value="gag_pre-integrs"/>
    <property type="match status" value="1"/>
</dbReference>
<dbReference type="OMA" id="ACYNESS"/>
<keyword evidence="8" id="KW-0239">DNA-directed DNA polymerase</keyword>
<feature type="domain" description="GAG-pre-integrase" evidence="10">
    <location>
        <begin position="35"/>
        <end position="83"/>
    </location>
</feature>
<evidence type="ECO:0000256" key="8">
    <source>
        <dbReference type="ARBA" id="ARBA00022932"/>
    </source>
</evidence>
<keyword evidence="5" id="KW-0460">Magnesium</keyword>
<evidence type="ECO:0000313" key="13">
    <source>
        <dbReference type="Proteomes" id="UP000596661"/>
    </source>
</evidence>
<dbReference type="EnsemblPlants" id="evm.model.03.686">
    <property type="protein sequence ID" value="cds.evm.model.03.686"/>
    <property type="gene ID" value="evm.TU.03.686"/>
</dbReference>
<dbReference type="GO" id="GO:0046872">
    <property type="term" value="F:metal ion binding"/>
    <property type="evidence" value="ECO:0007669"/>
    <property type="project" value="UniProtKB-KW"/>
</dbReference>
<name>A0A803P9Z5_CANSA</name>
<keyword evidence="7" id="KW-0695">RNA-directed DNA polymerase</keyword>
<keyword evidence="9" id="KW-0233">DNA recombination</keyword>
<evidence type="ECO:0000259" key="10">
    <source>
        <dbReference type="Pfam" id="PF13976"/>
    </source>
</evidence>
<evidence type="ECO:0000256" key="9">
    <source>
        <dbReference type="ARBA" id="ARBA00023172"/>
    </source>
</evidence>
<evidence type="ECO:0000256" key="6">
    <source>
        <dbReference type="ARBA" id="ARBA00022908"/>
    </source>
</evidence>
<evidence type="ECO:0000259" key="11">
    <source>
        <dbReference type="Pfam" id="PF25597"/>
    </source>
</evidence>
<dbReference type="InterPro" id="IPR025724">
    <property type="entry name" value="GAG-pre-integrase_dom"/>
</dbReference>
<proteinExistence type="predicted"/>
<sequence>MQRQPKKHGRSFKLSTKEQSKWKRFILKLLEACYNESSWLWHLRFGHLNFGGLKLLEKKEIVRGLPCINQPDQLCEGCLLGNQSQRSFLKESLSRATTTLELIQTNVCGPIKPNSFVYLVNHSPTRSAHEKTPQEAWSGRKLGISHLRVFKSIAYVHVPDQKRTKLDDKSEKYIFIGYDSRSKGYKLYNLITSKTIINRDVKFDEEDSWDWNTEEDEHDFLPYIEEEDVVEKLRMEEELKEPY</sequence>
<dbReference type="PANTHER" id="PTHR42648">
    <property type="entry name" value="TRANSPOSASE, PUTATIVE-RELATED"/>
    <property type="match status" value="1"/>
</dbReference>
<dbReference type="GO" id="GO:0016787">
    <property type="term" value="F:hydrolase activity"/>
    <property type="evidence" value="ECO:0007669"/>
    <property type="project" value="UniProtKB-KW"/>
</dbReference>
<keyword evidence="8" id="KW-0808">Transferase</keyword>
<evidence type="ECO:0000256" key="2">
    <source>
        <dbReference type="ARBA" id="ARBA00022723"/>
    </source>
</evidence>
<keyword evidence="6" id="KW-0229">DNA integration</keyword>
<evidence type="ECO:0008006" key="14">
    <source>
        <dbReference type="Google" id="ProtNLM"/>
    </source>
</evidence>
<protein>
    <recommendedName>
        <fullName evidence="14">GAG-pre-integrase domain-containing protein</fullName>
    </recommendedName>
</protein>
<keyword evidence="3" id="KW-0255">Endonuclease</keyword>
<reference evidence="12" key="1">
    <citation type="submission" date="2018-11" db="EMBL/GenBank/DDBJ databases">
        <authorList>
            <person name="Grassa J C."/>
        </authorList>
    </citation>
    <scope>NUCLEOTIDE SEQUENCE [LARGE SCALE GENOMIC DNA]</scope>
</reference>
<organism evidence="12 13">
    <name type="scientific">Cannabis sativa</name>
    <name type="common">Hemp</name>
    <name type="synonym">Marijuana</name>
    <dbReference type="NCBI Taxonomy" id="3483"/>
    <lineage>
        <taxon>Eukaryota</taxon>
        <taxon>Viridiplantae</taxon>
        <taxon>Streptophyta</taxon>
        <taxon>Embryophyta</taxon>
        <taxon>Tracheophyta</taxon>
        <taxon>Spermatophyta</taxon>
        <taxon>Magnoliopsida</taxon>
        <taxon>eudicotyledons</taxon>
        <taxon>Gunneridae</taxon>
        <taxon>Pentapetalae</taxon>
        <taxon>rosids</taxon>
        <taxon>fabids</taxon>
        <taxon>Rosales</taxon>
        <taxon>Cannabaceae</taxon>
        <taxon>Cannabis</taxon>
    </lineage>
</organism>
<keyword evidence="13" id="KW-1185">Reference proteome</keyword>
<dbReference type="GO" id="GO:0015074">
    <property type="term" value="P:DNA integration"/>
    <property type="evidence" value="ECO:0007669"/>
    <property type="project" value="UniProtKB-KW"/>
</dbReference>
<evidence type="ECO:0000256" key="5">
    <source>
        <dbReference type="ARBA" id="ARBA00022842"/>
    </source>
</evidence>
<feature type="domain" description="Retroviral polymerase SH3-like" evidence="11">
    <location>
        <begin position="152"/>
        <end position="215"/>
    </location>
</feature>
<evidence type="ECO:0000256" key="1">
    <source>
        <dbReference type="ARBA" id="ARBA00022722"/>
    </source>
</evidence>
<dbReference type="GO" id="GO:0004519">
    <property type="term" value="F:endonuclease activity"/>
    <property type="evidence" value="ECO:0007669"/>
    <property type="project" value="UniProtKB-KW"/>
</dbReference>
<dbReference type="InterPro" id="IPR039537">
    <property type="entry name" value="Retrotran_Ty1/copia-like"/>
</dbReference>
<dbReference type="GO" id="GO:0003887">
    <property type="term" value="F:DNA-directed DNA polymerase activity"/>
    <property type="evidence" value="ECO:0007669"/>
    <property type="project" value="UniProtKB-KW"/>
</dbReference>
<dbReference type="EMBL" id="UZAU01000264">
    <property type="status" value="NOT_ANNOTATED_CDS"/>
    <property type="molecule type" value="Genomic_DNA"/>
</dbReference>
<reference evidence="12" key="2">
    <citation type="submission" date="2021-03" db="UniProtKB">
        <authorList>
            <consortium name="EnsemblPlants"/>
        </authorList>
    </citation>
    <scope>IDENTIFICATION</scope>
</reference>
<keyword evidence="1" id="KW-0540">Nuclease</keyword>
<evidence type="ECO:0000313" key="12">
    <source>
        <dbReference type="EnsemblPlants" id="cds.evm.model.03.686"/>
    </source>
</evidence>
<keyword evidence="2" id="KW-0479">Metal-binding</keyword>
<dbReference type="GO" id="GO:0006310">
    <property type="term" value="P:DNA recombination"/>
    <property type="evidence" value="ECO:0007669"/>
    <property type="project" value="UniProtKB-KW"/>
</dbReference>
<evidence type="ECO:0000256" key="4">
    <source>
        <dbReference type="ARBA" id="ARBA00022801"/>
    </source>
</evidence>
<keyword evidence="4" id="KW-0378">Hydrolase</keyword>